<dbReference type="AlphaFoldDB" id="A0A9N9ZM61"/>
<dbReference type="PANTHER" id="PTHR31683">
    <property type="entry name" value="PECTATE LYASE 18-RELATED"/>
    <property type="match status" value="1"/>
</dbReference>
<evidence type="ECO:0000256" key="5">
    <source>
        <dbReference type="SAM" id="SignalP"/>
    </source>
</evidence>
<evidence type="ECO:0000259" key="6">
    <source>
        <dbReference type="SMART" id="SM00656"/>
    </source>
</evidence>
<evidence type="ECO:0000256" key="1">
    <source>
        <dbReference type="ARBA" id="ARBA00010980"/>
    </source>
</evidence>
<evidence type="ECO:0000256" key="3">
    <source>
        <dbReference type="ARBA" id="ARBA00023239"/>
    </source>
</evidence>
<proteinExistence type="inferred from homology"/>
<evidence type="ECO:0000313" key="8">
    <source>
        <dbReference type="Proteomes" id="UP000775872"/>
    </source>
</evidence>
<keyword evidence="2 5" id="KW-0732">Signal</keyword>
<feature type="signal peptide" evidence="5">
    <location>
        <begin position="1"/>
        <end position="16"/>
    </location>
</feature>
<dbReference type="Gene3D" id="2.160.20.10">
    <property type="entry name" value="Single-stranded right-handed beta-helix, Pectin lyase-like"/>
    <property type="match status" value="1"/>
</dbReference>
<comment type="similarity">
    <text evidence="1 4">Belongs to the polysaccharide lyase 1 family.</text>
</comment>
<sequence>MKFLSLVFGLIAVAAASPTPTIEEDTPVALEKRATISEAANLGYATQNGGTKGGAGGTVTTVSTLAQFTAAVDEKDTTARIVVVKGVISGNTKVRIGSNKSVIGLAGAGFNNVGLYVRRQSNVIIRNLKISYVVAENGDAITVDASTNVWVDHNELYSALVDDKDYYDGLLDVTHGSDYVTLSNNYLHDHHKASLAGHSDNNASEDKGHLRITYANNYYKNVGSRTPLFRFGTGHIYNNYYDTVSVSGINSRMGAQILVQSSVFKNSPVAITSRDSDETGAVAVYDVNLGGGINDAPVGTLTPSSIPYSYSLLGSGSVASTIPGQAGAILGF</sequence>
<keyword evidence="8" id="KW-1185">Reference proteome</keyword>
<protein>
    <recommendedName>
        <fullName evidence="6">Pectate lyase domain-containing protein</fullName>
    </recommendedName>
</protein>
<dbReference type="SUPFAM" id="SSF51126">
    <property type="entry name" value="Pectin lyase-like"/>
    <property type="match status" value="1"/>
</dbReference>
<accession>A0A9N9ZM61</accession>
<dbReference type="InterPro" id="IPR012334">
    <property type="entry name" value="Pectin_lyas_fold"/>
</dbReference>
<reference evidence="8" key="1">
    <citation type="submission" date="2019-06" db="EMBL/GenBank/DDBJ databases">
        <authorList>
            <person name="Broberg M."/>
        </authorList>
    </citation>
    <scope>NUCLEOTIDE SEQUENCE [LARGE SCALE GENOMIC DNA]</scope>
</reference>
<keyword evidence="3 4" id="KW-0456">Lyase</keyword>
<keyword evidence="4" id="KW-0119">Carbohydrate metabolism</keyword>
<dbReference type="InterPro" id="IPR002022">
    <property type="entry name" value="Pec_lyase"/>
</dbReference>
<comment type="caution">
    <text evidence="7">The sequence shown here is derived from an EMBL/GenBank/DDBJ whole genome shotgun (WGS) entry which is preliminary data.</text>
</comment>
<keyword evidence="4" id="KW-0624">Polysaccharide degradation</keyword>
<dbReference type="OrthoDB" id="1637350at2759"/>
<dbReference type="Proteomes" id="UP000775872">
    <property type="component" value="Unassembled WGS sequence"/>
</dbReference>
<dbReference type="PANTHER" id="PTHR31683:SF18">
    <property type="entry name" value="PECTATE LYASE 21-RELATED"/>
    <property type="match status" value="1"/>
</dbReference>
<comment type="subcellular location">
    <subcellularLocation>
        <location evidence="4">Secreted</location>
    </subcellularLocation>
</comment>
<feature type="chain" id="PRO_5040137367" description="Pectate lyase domain-containing protein" evidence="5">
    <location>
        <begin position="17"/>
        <end position="332"/>
    </location>
</feature>
<dbReference type="GO" id="GO:0005576">
    <property type="term" value="C:extracellular region"/>
    <property type="evidence" value="ECO:0007669"/>
    <property type="project" value="UniProtKB-SubCell"/>
</dbReference>
<dbReference type="InterPro" id="IPR011050">
    <property type="entry name" value="Pectin_lyase_fold/virulence"/>
</dbReference>
<gene>
    <name evidence="7" type="ORF">CSOL1703_00008453</name>
</gene>
<dbReference type="InterPro" id="IPR045032">
    <property type="entry name" value="PEL"/>
</dbReference>
<dbReference type="SMART" id="SM00656">
    <property type="entry name" value="Amb_all"/>
    <property type="match status" value="1"/>
</dbReference>
<evidence type="ECO:0000256" key="4">
    <source>
        <dbReference type="RuleBase" id="RU361173"/>
    </source>
</evidence>
<feature type="domain" description="Pectate lyase" evidence="6">
    <location>
        <begin position="55"/>
        <end position="270"/>
    </location>
</feature>
<dbReference type="GO" id="GO:0030570">
    <property type="term" value="F:pectate lyase activity"/>
    <property type="evidence" value="ECO:0007669"/>
    <property type="project" value="InterPro"/>
</dbReference>
<organism evidence="7 8">
    <name type="scientific">Clonostachys solani</name>
    <dbReference type="NCBI Taxonomy" id="160281"/>
    <lineage>
        <taxon>Eukaryota</taxon>
        <taxon>Fungi</taxon>
        <taxon>Dikarya</taxon>
        <taxon>Ascomycota</taxon>
        <taxon>Pezizomycotina</taxon>
        <taxon>Sordariomycetes</taxon>
        <taxon>Hypocreomycetidae</taxon>
        <taxon>Hypocreales</taxon>
        <taxon>Bionectriaceae</taxon>
        <taxon>Clonostachys</taxon>
    </lineage>
</organism>
<evidence type="ECO:0000313" key="7">
    <source>
        <dbReference type="EMBL" id="CAH0057976.1"/>
    </source>
</evidence>
<reference evidence="7 8" key="2">
    <citation type="submission" date="2021-10" db="EMBL/GenBank/DDBJ databases">
        <authorList>
            <person name="Piombo E."/>
        </authorList>
    </citation>
    <scope>NUCLEOTIDE SEQUENCE [LARGE SCALE GENOMIC DNA]</scope>
</reference>
<dbReference type="EMBL" id="CABFOC020000082">
    <property type="protein sequence ID" value="CAH0057976.1"/>
    <property type="molecule type" value="Genomic_DNA"/>
</dbReference>
<keyword evidence="4" id="KW-0964">Secreted</keyword>
<dbReference type="GO" id="GO:0000272">
    <property type="term" value="P:polysaccharide catabolic process"/>
    <property type="evidence" value="ECO:0007669"/>
    <property type="project" value="UniProtKB-KW"/>
</dbReference>
<name>A0A9N9ZM61_9HYPO</name>
<evidence type="ECO:0000256" key="2">
    <source>
        <dbReference type="ARBA" id="ARBA00022729"/>
    </source>
</evidence>
<dbReference type="Pfam" id="PF00544">
    <property type="entry name" value="Pectate_lyase_4"/>
    <property type="match status" value="1"/>
</dbReference>